<keyword evidence="1" id="KW-1185">Reference proteome</keyword>
<dbReference type="Proteomes" id="UP000887574">
    <property type="component" value="Unplaced"/>
</dbReference>
<organism evidence="1 2">
    <name type="scientific">Ditylenchus dipsaci</name>
    <dbReference type="NCBI Taxonomy" id="166011"/>
    <lineage>
        <taxon>Eukaryota</taxon>
        <taxon>Metazoa</taxon>
        <taxon>Ecdysozoa</taxon>
        <taxon>Nematoda</taxon>
        <taxon>Chromadorea</taxon>
        <taxon>Rhabditida</taxon>
        <taxon>Tylenchina</taxon>
        <taxon>Tylenchomorpha</taxon>
        <taxon>Sphaerularioidea</taxon>
        <taxon>Anguinidae</taxon>
        <taxon>Anguininae</taxon>
        <taxon>Ditylenchus</taxon>
    </lineage>
</organism>
<sequence length="204" mass="24112">MTARQIQRALQDDPMMKKAKLSLPSLRQVQNQKTELGRKRGYSNTMTLDDVKKYYEENKEITEDEDRPYAVAFYFENITVRGEDKVERPSVKFILVMSTLRLVRRQAFSMVLQADGTYGWSKDPERQSPARLPTIPRNPKSNMRKAMEKLRDEKRAFVPFMLDGDYIWLIRSSNCAEEQDLQELWTELQQAKQDEDPQFKFSSW</sequence>
<evidence type="ECO:0000313" key="2">
    <source>
        <dbReference type="WBParaSite" id="jg7594"/>
    </source>
</evidence>
<dbReference type="WBParaSite" id="jg7594">
    <property type="protein sequence ID" value="jg7594"/>
    <property type="gene ID" value="jg7594"/>
</dbReference>
<dbReference type="AlphaFoldDB" id="A0A915EMT6"/>
<evidence type="ECO:0000313" key="1">
    <source>
        <dbReference type="Proteomes" id="UP000887574"/>
    </source>
</evidence>
<protein>
    <submittedName>
        <fullName evidence="2">Uncharacterized protein</fullName>
    </submittedName>
</protein>
<proteinExistence type="predicted"/>
<reference evidence="2" key="1">
    <citation type="submission" date="2022-11" db="UniProtKB">
        <authorList>
            <consortium name="WormBaseParasite"/>
        </authorList>
    </citation>
    <scope>IDENTIFICATION</scope>
</reference>
<name>A0A915EMT6_9BILA</name>
<accession>A0A915EMT6</accession>